<dbReference type="GO" id="GO:0016746">
    <property type="term" value="F:acyltransferase activity"/>
    <property type="evidence" value="ECO:0007669"/>
    <property type="project" value="UniProtKB-KW"/>
</dbReference>
<dbReference type="SUPFAM" id="SSF55729">
    <property type="entry name" value="Acyl-CoA N-acyltransferases (Nat)"/>
    <property type="match status" value="1"/>
</dbReference>
<evidence type="ECO:0000313" key="5">
    <source>
        <dbReference type="Proteomes" id="UP001597369"/>
    </source>
</evidence>
<feature type="domain" description="N-acetyltransferase" evidence="3">
    <location>
        <begin position="9"/>
        <end position="178"/>
    </location>
</feature>
<name>A0ABW4X4U3_9BACT</name>
<keyword evidence="1 4" id="KW-0808">Transferase</keyword>
<keyword evidence="2 4" id="KW-0012">Acyltransferase</keyword>
<dbReference type="InterPro" id="IPR000182">
    <property type="entry name" value="GNAT_dom"/>
</dbReference>
<sequence length="179" mass="20674">MAFPFSDTFRFRNGTPVDAELLTDLGWVTFDETFAAYNKPEDMAAFRPTMYSAELQAAELADPETEFIIAEVEGKAVAYIKLTAGNAPETITAKNPLQISRLYLLQQWTGKGLGDMLMQLSLNIAQQHNHDVVWLTVWEHNTRAYRFYQKYGFREVGELEFILGQDVQRDLYMQREIYK</sequence>
<dbReference type="RefSeq" id="WP_229961190.1">
    <property type="nucleotide sequence ID" value="NZ_JAJJWI010000011.1"/>
</dbReference>
<evidence type="ECO:0000313" key="4">
    <source>
        <dbReference type="EMBL" id="MFD2069220.1"/>
    </source>
</evidence>
<dbReference type="CDD" id="cd04301">
    <property type="entry name" value="NAT_SF"/>
    <property type="match status" value="1"/>
</dbReference>
<gene>
    <name evidence="4" type="ORF">ACFSKU_20215</name>
</gene>
<keyword evidence="5" id="KW-1185">Reference proteome</keyword>
<organism evidence="4 5">
    <name type="scientific">Pontibacter silvestris</name>
    <dbReference type="NCBI Taxonomy" id="2305183"/>
    <lineage>
        <taxon>Bacteria</taxon>
        <taxon>Pseudomonadati</taxon>
        <taxon>Bacteroidota</taxon>
        <taxon>Cytophagia</taxon>
        <taxon>Cytophagales</taxon>
        <taxon>Hymenobacteraceae</taxon>
        <taxon>Pontibacter</taxon>
    </lineage>
</organism>
<evidence type="ECO:0000256" key="2">
    <source>
        <dbReference type="ARBA" id="ARBA00023315"/>
    </source>
</evidence>
<evidence type="ECO:0000256" key="1">
    <source>
        <dbReference type="ARBA" id="ARBA00022679"/>
    </source>
</evidence>
<evidence type="ECO:0000259" key="3">
    <source>
        <dbReference type="PROSITE" id="PS51186"/>
    </source>
</evidence>
<dbReference type="InterPro" id="IPR050832">
    <property type="entry name" value="Bact_Acetyltransf"/>
</dbReference>
<comment type="caution">
    <text evidence="4">The sequence shown here is derived from an EMBL/GenBank/DDBJ whole genome shotgun (WGS) entry which is preliminary data.</text>
</comment>
<protein>
    <submittedName>
        <fullName evidence="4">GNAT family N-acetyltransferase</fullName>
        <ecNumber evidence="4">2.3.-.-</ecNumber>
    </submittedName>
</protein>
<dbReference type="PANTHER" id="PTHR43877">
    <property type="entry name" value="AMINOALKYLPHOSPHONATE N-ACETYLTRANSFERASE-RELATED-RELATED"/>
    <property type="match status" value="1"/>
</dbReference>
<accession>A0ABW4X4U3</accession>
<reference evidence="5" key="1">
    <citation type="journal article" date="2019" name="Int. J. Syst. Evol. Microbiol.">
        <title>The Global Catalogue of Microorganisms (GCM) 10K type strain sequencing project: providing services to taxonomists for standard genome sequencing and annotation.</title>
        <authorList>
            <consortium name="The Broad Institute Genomics Platform"/>
            <consortium name="The Broad Institute Genome Sequencing Center for Infectious Disease"/>
            <person name="Wu L."/>
            <person name="Ma J."/>
        </authorList>
    </citation>
    <scope>NUCLEOTIDE SEQUENCE [LARGE SCALE GENOMIC DNA]</scope>
    <source>
        <strain evidence="5">JCM 16545</strain>
    </source>
</reference>
<proteinExistence type="predicted"/>
<dbReference type="EMBL" id="JBHUHV010000059">
    <property type="protein sequence ID" value="MFD2069220.1"/>
    <property type="molecule type" value="Genomic_DNA"/>
</dbReference>
<dbReference type="Proteomes" id="UP001597369">
    <property type="component" value="Unassembled WGS sequence"/>
</dbReference>
<dbReference type="Gene3D" id="3.40.630.30">
    <property type="match status" value="1"/>
</dbReference>
<dbReference type="EC" id="2.3.-.-" evidence="4"/>
<dbReference type="PROSITE" id="PS51186">
    <property type="entry name" value="GNAT"/>
    <property type="match status" value="1"/>
</dbReference>
<dbReference type="Pfam" id="PF00583">
    <property type="entry name" value="Acetyltransf_1"/>
    <property type="match status" value="1"/>
</dbReference>
<dbReference type="InterPro" id="IPR016181">
    <property type="entry name" value="Acyl_CoA_acyltransferase"/>
</dbReference>